<gene>
    <name evidence="1" type="ORF">MML48_1g18736</name>
</gene>
<name>A0ACB9TVA4_HOLOL</name>
<organism evidence="1 2">
    <name type="scientific">Holotrichia oblita</name>
    <name type="common">Chafer beetle</name>
    <dbReference type="NCBI Taxonomy" id="644536"/>
    <lineage>
        <taxon>Eukaryota</taxon>
        <taxon>Metazoa</taxon>
        <taxon>Ecdysozoa</taxon>
        <taxon>Arthropoda</taxon>
        <taxon>Hexapoda</taxon>
        <taxon>Insecta</taxon>
        <taxon>Pterygota</taxon>
        <taxon>Neoptera</taxon>
        <taxon>Endopterygota</taxon>
        <taxon>Coleoptera</taxon>
        <taxon>Polyphaga</taxon>
        <taxon>Scarabaeiformia</taxon>
        <taxon>Scarabaeidae</taxon>
        <taxon>Melolonthinae</taxon>
        <taxon>Holotrichia</taxon>
    </lineage>
</organism>
<proteinExistence type="predicted"/>
<reference evidence="1" key="1">
    <citation type="submission" date="2022-04" db="EMBL/GenBank/DDBJ databases">
        <title>Chromosome-scale genome assembly of Holotrichia oblita Faldermann.</title>
        <authorList>
            <person name="Rongchong L."/>
        </authorList>
    </citation>
    <scope>NUCLEOTIDE SEQUENCE</scope>
    <source>
        <strain evidence="1">81SQS9</strain>
    </source>
</reference>
<evidence type="ECO:0000313" key="2">
    <source>
        <dbReference type="Proteomes" id="UP001056778"/>
    </source>
</evidence>
<keyword evidence="2" id="KW-1185">Reference proteome</keyword>
<sequence>MLHPLYFILKGIQLISTILAAPILASFPHMLWADDTYASTVIGLQPDPDKHQTFVVLEPNTGTPLQGAKRMQFNAICRPITNLNVTQDLRPSVFPVIWVEEGFNLPDEQVQQLKDDYLRSLRILDGVSYALIGVGAALMVICVLYFIFRKFYIIDANVKETKESTASSKIVSPTNEVTETSNTNNTDKINETSKKTNKRKNSKKTKIPTLTVSEEGRYTSRLEVGSEQYNRWREPEPNSFKVYFFNITNPQEITNGEHPSVQQAGPYVYRQYRNRSNVNYNEDSLSYTRFNNFEFDSVASGTFTPDDNIIVLNVPLQATLQMFEMQENIVAFNNNWRAAFNIENDNLIPLFHTTTVRKYLFDGYEFCTNPNIQEFCNNVMEYFQHSKMFRSTENGIVFSFFDYRNGVDGNFEILAGMNQISNLGRIRRWNDETTMGVWIPESNCDELRGTDSSIFPPFNQNNSTFDVFYSDICR</sequence>
<dbReference type="Proteomes" id="UP001056778">
    <property type="component" value="Chromosome 1"/>
</dbReference>
<keyword evidence="1" id="KW-0675">Receptor</keyword>
<comment type="caution">
    <text evidence="1">The sequence shown here is derived from an EMBL/GenBank/DDBJ whole genome shotgun (WGS) entry which is preliminary data.</text>
</comment>
<accession>A0ACB9TVA4</accession>
<protein>
    <submittedName>
        <fullName evidence="1">Scavenger receptor class b type-1 sr-b1</fullName>
    </submittedName>
</protein>
<evidence type="ECO:0000313" key="1">
    <source>
        <dbReference type="EMBL" id="KAI4470888.1"/>
    </source>
</evidence>
<dbReference type="EMBL" id="CM043015">
    <property type="protein sequence ID" value="KAI4470888.1"/>
    <property type="molecule type" value="Genomic_DNA"/>
</dbReference>